<dbReference type="InterPro" id="IPR036770">
    <property type="entry name" value="Ankyrin_rpt-contain_sf"/>
</dbReference>
<keyword evidence="1" id="KW-0677">Repeat</keyword>
<proteinExistence type="predicted"/>
<comment type="caution">
    <text evidence="4">The sequence shown here is derived from an EMBL/GenBank/DDBJ whole genome shotgun (WGS) entry which is preliminary data.</text>
</comment>
<dbReference type="EMBL" id="JAGPYM010000018">
    <property type="protein sequence ID" value="KAH6885413.1"/>
    <property type="molecule type" value="Genomic_DNA"/>
</dbReference>
<keyword evidence="5" id="KW-1185">Reference proteome</keyword>
<dbReference type="InterPro" id="IPR002110">
    <property type="entry name" value="Ankyrin_rpt"/>
</dbReference>
<evidence type="ECO:0000313" key="5">
    <source>
        <dbReference type="Proteomes" id="UP000777438"/>
    </source>
</evidence>
<dbReference type="Gene3D" id="1.25.40.20">
    <property type="entry name" value="Ankyrin repeat-containing domain"/>
    <property type="match status" value="2"/>
</dbReference>
<evidence type="ECO:0000256" key="3">
    <source>
        <dbReference type="SAM" id="MobiDB-lite"/>
    </source>
</evidence>
<dbReference type="PANTHER" id="PTHR24134:SF9">
    <property type="entry name" value="ANKYRIN REPEAT AND SOCS BOX PROTEIN 8"/>
    <property type="match status" value="1"/>
</dbReference>
<evidence type="ECO:0008006" key="6">
    <source>
        <dbReference type="Google" id="ProtNLM"/>
    </source>
</evidence>
<dbReference type="Proteomes" id="UP000777438">
    <property type="component" value="Unassembled WGS sequence"/>
</dbReference>
<organism evidence="4 5">
    <name type="scientific">Thelonectria olida</name>
    <dbReference type="NCBI Taxonomy" id="1576542"/>
    <lineage>
        <taxon>Eukaryota</taxon>
        <taxon>Fungi</taxon>
        <taxon>Dikarya</taxon>
        <taxon>Ascomycota</taxon>
        <taxon>Pezizomycotina</taxon>
        <taxon>Sordariomycetes</taxon>
        <taxon>Hypocreomycetidae</taxon>
        <taxon>Hypocreales</taxon>
        <taxon>Nectriaceae</taxon>
        <taxon>Thelonectria</taxon>
    </lineage>
</organism>
<dbReference type="SUPFAM" id="SSF48403">
    <property type="entry name" value="Ankyrin repeat"/>
    <property type="match status" value="1"/>
</dbReference>
<reference evidence="4 5" key="1">
    <citation type="journal article" date="2021" name="Nat. Commun.">
        <title>Genetic determinants of endophytism in the Arabidopsis root mycobiome.</title>
        <authorList>
            <person name="Mesny F."/>
            <person name="Miyauchi S."/>
            <person name="Thiergart T."/>
            <person name="Pickel B."/>
            <person name="Atanasova L."/>
            <person name="Karlsson M."/>
            <person name="Huettel B."/>
            <person name="Barry K.W."/>
            <person name="Haridas S."/>
            <person name="Chen C."/>
            <person name="Bauer D."/>
            <person name="Andreopoulos W."/>
            <person name="Pangilinan J."/>
            <person name="LaButti K."/>
            <person name="Riley R."/>
            <person name="Lipzen A."/>
            <person name="Clum A."/>
            <person name="Drula E."/>
            <person name="Henrissat B."/>
            <person name="Kohler A."/>
            <person name="Grigoriev I.V."/>
            <person name="Martin F.M."/>
            <person name="Hacquard S."/>
        </authorList>
    </citation>
    <scope>NUCLEOTIDE SEQUENCE [LARGE SCALE GENOMIC DNA]</scope>
    <source>
        <strain evidence="4 5">MPI-CAGE-CH-0241</strain>
    </source>
</reference>
<sequence length="893" mass="101384">MESNSVEGSGHGDVGQASRTSWPERLPKEIILKILENLGAVDARNFIVTCRTFGFNFCNDILVNDIKTRVYNSLAWACYSGDATLALQCLRFGASPNAVFLHPKSARDQMEHYQQERLKVAFEFPVFPTISTYKKDLPDVNFTSCALHIATRENHIGVMKALLGFRDNQLDKSVETADVVQRRSNTYMDEVDLQLDRQCTGHPVALTHARTAEAVRLLLAAGEAQGDTHINDTGGTLATVKPLNAIMLSYNEEVAPTSLLRDPIPDDELEAIAKLLIGSGAHTRRVRAEILTSDSRSPLQDAIVAGLPSVIAPIIRGGPWNTVEVRHECFLAYSMVLDNERDEMMQIQIRPTRRPRKAPYDKMLAAFMEAGVSPNDDLPDRRRPMKLVMIQHSVELLKVLLEYKADPNLTDINNLSPLALSMFATKHPSGVSRTQDLITELLASGANINQPSLHPMGFTPLMFATGDAVKPPIFDRLIRDGANRGHIGRLSSSGPILSVLQCLLLGFPFPNPETYRKDKLTFDRHELKRLLRPPTGYGSCQIILESPDSHRIRTRKFRSFIATEILREWFYTATRRHVLNWVIDKFFGSDLPWAVKLLARHYENSKVVKDKETPLAVFFSPHRINGYLKFGTLDNQYQAVEAMLNSGLAELESGKLQDILIRVCQLSPTFSDVEDAEAWERVRDMSRCNLDFSQQFVEKMFKLRPRRVRNPGLYAQFIRQDPRYQPTFPVFAPLLFNVRLQEVSEVKEAYKKHRGRNIAKIIMLFLEKGVDFYAEGPDGETACSHAMRHGTLQYVEEQWRNLKKEKQIRSRLDVFTQVAAVAENIEAIQVSNNSEAQAANINDTRTTDQAGNDYKHEFTLWDKTWILHFGDRQYTNLFTRFWQADELEPEPLD</sequence>
<dbReference type="PANTHER" id="PTHR24134">
    <property type="entry name" value="ANKYRIN REPEAT-CONTAINING PROTEIN DDB_G0279043"/>
    <property type="match status" value="1"/>
</dbReference>
<dbReference type="OrthoDB" id="5034944at2759"/>
<accession>A0A9P8VZW9</accession>
<gene>
    <name evidence="4" type="ORF">B0T10DRAFT_577104</name>
</gene>
<evidence type="ECO:0000313" key="4">
    <source>
        <dbReference type="EMBL" id="KAH6885413.1"/>
    </source>
</evidence>
<dbReference type="SUPFAM" id="SSF81383">
    <property type="entry name" value="F-box domain"/>
    <property type="match status" value="1"/>
</dbReference>
<dbReference type="AlphaFoldDB" id="A0A9P8VZW9"/>
<protein>
    <recommendedName>
        <fullName evidence="6">Ankyrin</fullName>
    </recommendedName>
</protein>
<evidence type="ECO:0000256" key="1">
    <source>
        <dbReference type="ARBA" id="ARBA00022737"/>
    </source>
</evidence>
<evidence type="ECO:0000256" key="2">
    <source>
        <dbReference type="ARBA" id="ARBA00023043"/>
    </source>
</evidence>
<keyword evidence="2" id="KW-0040">ANK repeat</keyword>
<dbReference type="InterPro" id="IPR036047">
    <property type="entry name" value="F-box-like_dom_sf"/>
</dbReference>
<feature type="region of interest" description="Disordered" evidence="3">
    <location>
        <begin position="1"/>
        <end position="20"/>
    </location>
</feature>
<dbReference type="SMART" id="SM00248">
    <property type="entry name" value="ANK"/>
    <property type="match status" value="6"/>
</dbReference>
<name>A0A9P8VZW9_9HYPO</name>